<feature type="transmembrane region" description="Helical" evidence="8">
    <location>
        <begin position="196"/>
        <end position="218"/>
    </location>
</feature>
<evidence type="ECO:0000313" key="11">
    <source>
        <dbReference type="Proteomes" id="UP000183642"/>
    </source>
</evidence>
<dbReference type="EMBL" id="FOWE01000001">
    <property type="protein sequence ID" value="SFN91483.1"/>
    <property type="molecule type" value="Genomic_DNA"/>
</dbReference>
<keyword evidence="6 8" id="KW-0472">Membrane</keyword>
<dbReference type="InterPro" id="IPR000620">
    <property type="entry name" value="EamA_dom"/>
</dbReference>
<dbReference type="PANTHER" id="PTHR42920">
    <property type="entry name" value="OS03G0707200 PROTEIN-RELATED"/>
    <property type="match status" value="1"/>
</dbReference>
<evidence type="ECO:0000256" key="6">
    <source>
        <dbReference type="ARBA" id="ARBA00023136"/>
    </source>
</evidence>
<evidence type="ECO:0000256" key="8">
    <source>
        <dbReference type="SAM" id="Phobius"/>
    </source>
</evidence>
<gene>
    <name evidence="10" type="ORF">SAMN05660359_00612</name>
</gene>
<evidence type="ECO:0000256" key="3">
    <source>
        <dbReference type="ARBA" id="ARBA00022475"/>
    </source>
</evidence>
<keyword evidence="11" id="KW-1185">Reference proteome</keyword>
<dbReference type="AlphaFoldDB" id="A0A1I5CX14"/>
<feature type="transmembrane region" description="Helical" evidence="8">
    <location>
        <begin position="30"/>
        <end position="53"/>
    </location>
</feature>
<feature type="compositionally biased region" description="Low complexity" evidence="7">
    <location>
        <begin position="318"/>
        <end position="329"/>
    </location>
</feature>
<feature type="transmembrane region" description="Helical" evidence="8">
    <location>
        <begin position="59"/>
        <end position="77"/>
    </location>
</feature>
<evidence type="ECO:0000256" key="2">
    <source>
        <dbReference type="ARBA" id="ARBA00007362"/>
    </source>
</evidence>
<reference evidence="11" key="1">
    <citation type="submission" date="2016-10" db="EMBL/GenBank/DDBJ databases">
        <authorList>
            <person name="Varghese N."/>
            <person name="Submissions S."/>
        </authorList>
    </citation>
    <scope>NUCLEOTIDE SEQUENCE [LARGE SCALE GENOMIC DNA]</scope>
    <source>
        <strain evidence="11">DSM 43161</strain>
    </source>
</reference>
<dbReference type="InterPro" id="IPR051258">
    <property type="entry name" value="Diverse_Substrate_Transporter"/>
</dbReference>
<feature type="compositionally biased region" description="Low complexity" evidence="7">
    <location>
        <begin position="299"/>
        <end position="310"/>
    </location>
</feature>
<organism evidence="10 11">
    <name type="scientific">Geodermatophilus obscurus</name>
    <dbReference type="NCBI Taxonomy" id="1861"/>
    <lineage>
        <taxon>Bacteria</taxon>
        <taxon>Bacillati</taxon>
        <taxon>Actinomycetota</taxon>
        <taxon>Actinomycetes</taxon>
        <taxon>Geodermatophilales</taxon>
        <taxon>Geodermatophilaceae</taxon>
        <taxon>Geodermatophilus</taxon>
    </lineage>
</organism>
<feature type="transmembrane region" description="Helical" evidence="8">
    <location>
        <begin position="164"/>
        <end position="184"/>
    </location>
</feature>
<keyword evidence="4 8" id="KW-0812">Transmembrane</keyword>
<dbReference type="RefSeq" id="WP_075011983.1">
    <property type="nucleotide sequence ID" value="NZ_FOWE01000001.1"/>
</dbReference>
<dbReference type="InterPro" id="IPR037185">
    <property type="entry name" value="EmrE-like"/>
</dbReference>
<dbReference type="SUPFAM" id="SSF103481">
    <property type="entry name" value="Multidrug resistance efflux transporter EmrE"/>
    <property type="match status" value="2"/>
</dbReference>
<feature type="transmembrane region" description="Helical" evidence="8">
    <location>
        <begin position="280"/>
        <end position="297"/>
    </location>
</feature>
<feature type="transmembrane region" description="Helical" evidence="8">
    <location>
        <begin position="224"/>
        <end position="242"/>
    </location>
</feature>
<feature type="transmembrane region" description="Helical" evidence="8">
    <location>
        <begin position="113"/>
        <end position="133"/>
    </location>
</feature>
<proteinExistence type="inferred from homology"/>
<dbReference type="Pfam" id="PF00892">
    <property type="entry name" value="EamA"/>
    <property type="match status" value="1"/>
</dbReference>
<dbReference type="GO" id="GO:0005886">
    <property type="term" value="C:plasma membrane"/>
    <property type="evidence" value="ECO:0007669"/>
    <property type="project" value="UniProtKB-SubCell"/>
</dbReference>
<comment type="similarity">
    <text evidence="2">Belongs to the EamA transporter family.</text>
</comment>
<feature type="transmembrane region" description="Helical" evidence="8">
    <location>
        <begin position="89"/>
        <end position="107"/>
    </location>
</feature>
<dbReference type="OrthoDB" id="9815120at2"/>
<feature type="transmembrane region" description="Helical" evidence="8">
    <location>
        <begin position="140"/>
        <end position="158"/>
    </location>
</feature>
<feature type="domain" description="EamA" evidence="9">
    <location>
        <begin position="165"/>
        <end position="294"/>
    </location>
</feature>
<evidence type="ECO:0000259" key="9">
    <source>
        <dbReference type="Pfam" id="PF00892"/>
    </source>
</evidence>
<keyword evidence="3" id="KW-1003">Cell membrane</keyword>
<feature type="transmembrane region" description="Helical" evidence="8">
    <location>
        <begin position="254"/>
        <end position="274"/>
    </location>
</feature>
<comment type="subcellular location">
    <subcellularLocation>
        <location evidence="1">Cell membrane</location>
        <topology evidence="1">Multi-pass membrane protein</topology>
    </subcellularLocation>
</comment>
<feature type="region of interest" description="Disordered" evidence="7">
    <location>
        <begin position="299"/>
        <end position="338"/>
    </location>
</feature>
<evidence type="ECO:0000256" key="5">
    <source>
        <dbReference type="ARBA" id="ARBA00022989"/>
    </source>
</evidence>
<name>A0A1I5CX14_9ACTN</name>
<evidence type="ECO:0000256" key="7">
    <source>
        <dbReference type="SAM" id="MobiDB-lite"/>
    </source>
</evidence>
<accession>A0A1I5CX14</accession>
<evidence type="ECO:0000256" key="1">
    <source>
        <dbReference type="ARBA" id="ARBA00004651"/>
    </source>
</evidence>
<evidence type="ECO:0000313" key="10">
    <source>
        <dbReference type="EMBL" id="SFN91483.1"/>
    </source>
</evidence>
<dbReference type="Proteomes" id="UP000183642">
    <property type="component" value="Unassembled WGS sequence"/>
</dbReference>
<protein>
    <submittedName>
        <fullName evidence="10">Inner membrane transporter RhtA</fullName>
    </submittedName>
</protein>
<keyword evidence="5 8" id="KW-1133">Transmembrane helix</keyword>
<evidence type="ECO:0000256" key="4">
    <source>
        <dbReference type="ARBA" id="ARBA00022692"/>
    </source>
</evidence>
<sequence>MSTTPAATATASAHGRAAARRTWATPGRGGAVGMVLAGILSVQFGGALAATMFDRAGPAGMVTLRLFGAALVLVLLVRPRWRGRSRADWAVIAAFGLSLAVMNGLFYEALARMPIGAAVTVEFLGPLGLAAVLSRRLRHLGWVLMAAVGVFLLGYGSLTGLDPVGVLFALGAGACWAGYILLSAETGRRSTGLEGLALASAVAAVAVLPFGLASAGPALAAPDVLLVGLAVALLSSVVPYALELTALRALASRVFGVLMSLEPAAAALAGLLVLGQVLTPVQLLAVALVVGASVGAARSPARAPLPTGGSRRQRRRAGAGVSSPTTPTGTGDGTHSGR</sequence>
<dbReference type="PANTHER" id="PTHR42920:SF11">
    <property type="entry name" value="INNER MEMBRANE PROTEIN YTFF"/>
    <property type="match status" value="1"/>
</dbReference>